<keyword evidence="3" id="KW-1185">Reference proteome</keyword>
<reference evidence="3" key="1">
    <citation type="submission" date="2018-12" db="EMBL/GenBank/DDBJ databases">
        <title>A new species of lactobacillus.</title>
        <authorList>
            <person name="Jian Y."/>
            <person name="Xin L."/>
            <person name="Hong Z.J."/>
            <person name="Ming L.Z."/>
            <person name="Hong X.Z."/>
        </authorList>
    </citation>
    <scope>NUCLEOTIDE SEQUENCE [LARGE SCALE GENOMIC DNA]</scope>
    <source>
        <strain evidence="3">HSLZ-75</strain>
    </source>
</reference>
<evidence type="ECO:0000313" key="2">
    <source>
        <dbReference type="EMBL" id="QBP17892.1"/>
    </source>
</evidence>
<evidence type="ECO:0000313" key="3">
    <source>
        <dbReference type="Proteomes" id="UP000294321"/>
    </source>
</evidence>
<name>A0A4P6ZKD9_9LACO</name>
<dbReference type="OrthoDB" id="2299708at2"/>
<dbReference type="Pfam" id="PF11877">
    <property type="entry name" value="DUF3397"/>
    <property type="match status" value="1"/>
</dbReference>
<evidence type="ECO:0000256" key="1">
    <source>
        <dbReference type="SAM" id="Phobius"/>
    </source>
</evidence>
<keyword evidence="1" id="KW-0472">Membrane</keyword>
<accession>A0A4P6ZKD9</accession>
<feature type="transmembrane region" description="Helical" evidence="1">
    <location>
        <begin position="68"/>
        <end position="85"/>
    </location>
</feature>
<dbReference type="Proteomes" id="UP000294321">
    <property type="component" value="Chromosome"/>
</dbReference>
<dbReference type="InterPro" id="IPR024515">
    <property type="entry name" value="DUF3397"/>
</dbReference>
<feature type="transmembrane region" description="Helical" evidence="1">
    <location>
        <begin position="6"/>
        <end position="27"/>
    </location>
</feature>
<sequence length="119" mass="14082">MVIKLFFLQIVALFAICIILDWLRLIINKFHQKEFKLRLIDSMPILALIFIHQLTINPKGFSWDPVLIIGWMFIGILVLIHKAFTKHQLSHKNFYRTLWRIGDLYFLVAWIFAGIVSTL</sequence>
<dbReference type="KEGG" id="lji:ELX58_01725"/>
<feature type="transmembrane region" description="Helical" evidence="1">
    <location>
        <begin position="39"/>
        <end position="56"/>
    </location>
</feature>
<keyword evidence="1" id="KW-1133">Transmembrane helix</keyword>
<proteinExistence type="predicted"/>
<organism evidence="2 3">
    <name type="scientific">Acetilactobacillus jinshanensis</name>
    <dbReference type="NCBI Taxonomy" id="1720083"/>
    <lineage>
        <taxon>Bacteria</taxon>
        <taxon>Bacillati</taxon>
        <taxon>Bacillota</taxon>
        <taxon>Bacilli</taxon>
        <taxon>Lactobacillales</taxon>
        <taxon>Lactobacillaceae</taxon>
        <taxon>Acetilactobacillus</taxon>
    </lineage>
</organism>
<dbReference type="AlphaFoldDB" id="A0A4P6ZKD9"/>
<dbReference type="EMBL" id="CP034726">
    <property type="protein sequence ID" value="QBP17892.1"/>
    <property type="molecule type" value="Genomic_DNA"/>
</dbReference>
<gene>
    <name evidence="2" type="ORF">ELX58_01725</name>
</gene>
<keyword evidence="1" id="KW-0812">Transmembrane</keyword>
<feature type="transmembrane region" description="Helical" evidence="1">
    <location>
        <begin position="97"/>
        <end position="116"/>
    </location>
</feature>
<protein>
    <submittedName>
        <fullName evidence="2">DUF3397 family protein</fullName>
    </submittedName>
</protein>